<feature type="compositionally biased region" description="Basic and acidic residues" evidence="1">
    <location>
        <begin position="1"/>
        <end position="12"/>
    </location>
</feature>
<organism evidence="2 3">
    <name type="scientific">Xyrichtys novacula</name>
    <name type="common">Pearly razorfish</name>
    <name type="synonym">Hemipteronotus novacula</name>
    <dbReference type="NCBI Taxonomy" id="13765"/>
    <lineage>
        <taxon>Eukaryota</taxon>
        <taxon>Metazoa</taxon>
        <taxon>Chordata</taxon>
        <taxon>Craniata</taxon>
        <taxon>Vertebrata</taxon>
        <taxon>Euteleostomi</taxon>
        <taxon>Actinopterygii</taxon>
        <taxon>Neopterygii</taxon>
        <taxon>Teleostei</taxon>
        <taxon>Neoteleostei</taxon>
        <taxon>Acanthomorphata</taxon>
        <taxon>Eupercaria</taxon>
        <taxon>Labriformes</taxon>
        <taxon>Labridae</taxon>
        <taxon>Xyrichtys</taxon>
    </lineage>
</organism>
<feature type="region of interest" description="Disordered" evidence="1">
    <location>
        <begin position="1"/>
        <end position="90"/>
    </location>
</feature>
<dbReference type="EMBL" id="OY660864">
    <property type="protein sequence ID" value="CAJ1049965.1"/>
    <property type="molecule type" value="Genomic_DNA"/>
</dbReference>
<dbReference type="Proteomes" id="UP001178508">
    <property type="component" value="Chromosome 1"/>
</dbReference>
<gene>
    <name evidence="2" type="ORF">XNOV1_A018607</name>
</gene>
<reference evidence="2" key="1">
    <citation type="submission" date="2023-08" db="EMBL/GenBank/DDBJ databases">
        <authorList>
            <person name="Alioto T."/>
            <person name="Alioto T."/>
            <person name="Gomez Garrido J."/>
        </authorList>
    </citation>
    <scope>NUCLEOTIDE SEQUENCE</scope>
</reference>
<keyword evidence="3" id="KW-1185">Reference proteome</keyword>
<evidence type="ECO:0000313" key="2">
    <source>
        <dbReference type="EMBL" id="CAJ1049965.1"/>
    </source>
</evidence>
<accession>A0AAV1EMK8</accession>
<evidence type="ECO:0000313" key="3">
    <source>
        <dbReference type="Proteomes" id="UP001178508"/>
    </source>
</evidence>
<protein>
    <submittedName>
        <fullName evidence="2">LOW QUALITY PROTEIN: NLR family CARD domain-containing protein 3-like</fullName>
    </submittedName>
</protein>
<feature type="compositionally biased region" description="Basic and acidic residues" evidence="1">
    <location>
        <begin position="22"/>
        <end position="34"/>
    </location>
</feature>
<name>A0AAV1EMK8_XYRNO</name>
<sequence>MDQCEDRKEADPPSKVTLDLESAQRLEQQHKPDPLEPGPDTECVSLKTTRSMTPPPDFKKMQQLRPPDAPEPSLVSMKSDMSKPDALNFGNREVQQDNPEVPRDQCTQQQPADLDSVFMLLEDNIITFVKKELKRVQMVLSSDHQQRKSEEEEELEEEQMRVSREAFEKIVLHFLRRLKREDLADCLQSRECF</sequence>
<dbReference type="AlphaFoldDB" id="A0AAV1EMK8"/>
<evidence type="ECO:0000256" key="1">
    <source>
        <dbReference type="SAM" id="MobiDB-lite"/>
    </source>
</evidence>
<proteinExistence type="predicted"/>